<comment type="caution">
    <text evidence="2">The sequence shown here is derived from an EMBL/GenBank/DDBJ whole genome shotgun (WGS) entry which is preliminary data.</text>
</comment>
<dbReference type="Proteomes" id="UP001054945">
    <property type="component" value="Unassembled WGS sequence"/>
</dbReference>
<feature type="non-terminal residue" evidence="2">
    <location>
        <position position="1"/>
    </location>
</feature>
<protein>
    <submittedName>
        <fullName evidence="2">Clavesin-1</fullName>
    </submittedName>
</protein>
<accession>A0AAV4NJV7</accession>
<proteinExistence type="predicted"/>
<reference evidence="2 3" key="1">
    <citation type="submission" date="2021-06" db="EMBL/GenBank/DDBJ databases">
        <title>Caerostris extrusa draft genome.</title>
        <authorList>
            <person name="Kono N."/>
            <person name="Arakawa K."/>
        </authorList>
    </citation>
    <scope>NUCLEOTIDE SEQUENCE [LARGE SCALE GENOMIC DNA]</scope>
</reference>
<dbReference type="AlphaFoldDB" id="A0AAV4NJV7"/>
<evidence type="ECO:0000256" key="1">
    <source>
        <dbReference type="SAM" id="MobiDB-lite"/>
    </source>
</evidence>
<dbReference type="EMBL" id="BPLR01020924">
    <property type="protein sequence ID" value="GIX84020.1"/>
    <property type="molecule type" value="Genomic_DNA"/>
</dbReference>
<feature type="region of interest" description="Disordered" evidence="1">
    <location>
        <begin position="1"/>
        <end position="26"/>
    </location>
</feature>
<evidence type="ECO:0000313" key="3">
    <source>
        <dbReference type="Proteomes" id="UP001054945"/>
    </source>
</evidence>
<feature type="compositionally biased region" description="Acidic residues" evidence="1">
    <location>
        <begin position="12"/>
        <end position="26"/>
    </location>
</feature>
<keyword evidence="3" id="KW-1185">Reference proteome</keyword>
<name>A0AAV4NJV7_CAEEX</name>
<sequence length="94" mass="10951">ESPNMGSREEFYDAVEEQEDPLDDLNETEELRRRCLHELREWAKSQPHFVNCRLANSIDESGVSHLCLLIDNKGLLATSRPMRDIVFHDHTETN</sequence>
<gene>
    <name evidence="2" type="primary">X975_16587</name>
    <name evidence="2" type="ORF">CEXT_756111</name>
</gene>
<evidence type="ECO:0000313" key="2">
    <source>
        <dbReference type="EMBL" id="GIX84020.1"/>
    </source>
</evidence>
<organism evidence="2 3">
    <name type="scientific">Caerostris extrusa</name>
    <name type="common">Bark spider</name>
    <name type="synonym">Caerostris bankana</name>
    <dbReference type="NCBI Taxonomy" id="172846"/>
    <lineage>
        <taxon>Eukaryota</taxon>
        <taxon>Metazoa</taxon>
        <taxon>Ecdysozoa</taxon>
        <taxon>Arthropoda</taxon>
        <taxon>Chelicerata</taxon>
        <taxon>Arachnida</taxon>
        <taxon>Araneae</taxon>
        <taxon>Araneomorphae</taxon>
        <taxon>Entelegynae</taxon>
        <taxon>Araneoidea</taxon>
        <taxon>Araneidae</taxon>
        <taxon>Caerostris</taxon>
    </lineage>
</organism>